<proteinExistence type="predicted"/>
<keyword evidence="6" id="KW-1185">Reference proteome</keyword>
<dbReference type="PRINTS" id="PR00038">
    <property type="entry name" value="HTHLUXR"/>
</dbReference>
<dbReference type="PROSITE" id="PS50043">
    <property type="entry name" value="HTH_LUXR_2"/>
    <property type="match status" value="1"/>
</dbReference>
<dbReference type="Pfam" id="PF25873">
    <property type="entry name" value="WHD_MalT"/>
    <property type="match status" value="1"/>
</dbReference>
<evidence type="ECO:0000313" key="5">
    <source>
        <dbReference type="EMBL" id="RJF89390.1"/>
    </source>
</evidence>
<dbReference type="SMART" id="SM00421">
    <property type="entry name" value="HTH_LUXR"/>
    <property type="match status" value="1"/>
</dbReference>
<evidence type="ECO:0000256" key="1">
    <source>
        <dbReference type="ARBA" id="ARBA00023015"/>
    </source>
</evidence>
<dbReference type="PANTHER" id="PTHR44688">
    <property type="entry name" value="DNA-BINDING TRANSCRIPTIONAL ACTIVATOR DEVR_DOSR"/>
    <property type="match status" value="1"/>
</dbReference>
<evidence type="ECO:0000259" key="4">
    <source>
        <dbReference type="PROSITE" id="PS50043"/>
    </source>
</evidence>
<dbReference type="Proteomes" id="UP000284605">
    <property type="component" value="Unassembled WGS sequence"/>
</dbReference>
<dbReference type="Pfam" id="PF17874">
    <property type="entry name" value="TPR_MalT"/>
    <property type="match status" value="1"/>
</dbReference>
<dbReference type="EMBL" id="QYUK01000011">
    <property type="protein sequence ID" value="RJF89390.1"/>
    <property type="molecule type" value="Genomic_DNA"/>
</dbReference>
<dbReference type="SUPFAM" id="SSF52540">
    <property type="entry name" value="P-loop containing nucleoside triphosphate hydrolases"/>
    <property type="match status" value="1"/>
</dbReference>
<dbReference type="GO" id="GO:0006355">
    <property type="term" value="P:regulation of DNA-templated transcription"/>
    <property type="evidence" value="ECO:0007669"/>
    <property type="project" value="InterPro"/>
</dbReference>
<dbReference type="InterPro" id="IPR059106">
    <property type="entry name" value="WHD_MalT"/>
</dbReference>
<organism evidence="5 6">
    <name type="scientific">Oleomonas cavernae</name>
    <dbReference type="NCBI Taxonomy" id="2320859"/>
    <lineage>
        <taxon>Bacteria</taxon>
        <taxon>Pseudomonadati</taxon>
        <taxon>Pseudomonadota</taxon>
        <taxon>Alphaproteobacteria</taxon>
        <taxon>Acetobacterales</taxon>
        <taxon>Acetobacteraceae</taxon>
        <taxon>Oleomonas</taxon>
    </lineage>
</organism>
<dbReference type="InterPro" id="IPR011990">
    <property type="entry name" value="TPR-like_helical_dom_sf"/>
</dbReference>
<dbReference type="RefSeq" id="WP_119781161.1">
    <property type="nucleotide sequence ID" value="NZ_QYUK01000011.1"/>
</dbReference>
<dbReference type="InterPro" id="IPR000792">
    <property type="entry name" value="Tscrpt_reg_LuxR_C"/>
</dbReference>
<dbReference type="InterPro" id="IPR016032">
    <property type="entry name" value="Sig_transdc_resp-reg_C-effctor"/>
</dbReference>
<gene>
    <name evidence="5" type="ORF">D3874_22435</name>
</gene>
<dbReference type="CDD" id="cd06170">
    <property type="entry name" value="LuxR_C_like"/>
    <property type="match status" value="1"/>
</dbReference>
<sequence>MTQKIPAPGAQIDDHSFIGAGRFEPPSYAFSPVTTRALRSFTDVGPLSKVTTLIAPPGYGKTVLMTQLYKLALDRGAVCFWIGIDDRASDLPMLLAAMEHAIGLDQIGDVTPIIRDPRGNIPDRIDRLVALLNRQAGETVFFLDNLNGCTDPALALLLDALVFRTSPSFRLIMSSTIPIPFDIARARIEMKLRRITAAELGFDQHATAAILESAGLTALTEDTIAAVVEKTEGWPAAIRLVQLIMTGESDPEQGLESFSGADSDFAAMLSRRLMATFDADLVRFLYDIAELRGFSAELAAAATGDARAGEWIRYLVERNVLIVPLDRSRTWYRFHGLFRQFLLAEAERVQAPDRRLAVIAAAAAWLDQRGDLAYALELALTAPVISQVSSILERIAHPMVRDRGELATFVGCVERARLLGVDLGVDTLLWYTWALVFTRQYEEAVVALNLLAERIEREIPGAPRNHALWGRHRMMQIMVNFHLDRLTAVREESPGWLHDFPDANPFEYAAIAGGFGIASAVVHDFPAARDALRLSNASIIRSRSDYGRAWVATVGVTIDLLQGDPAEADRQLRDVEQRVRTNLGDGASIVSVLTLAEARVAADLGRFSDAMSLVTFGMERGVNDGILDTTWFGIDVAVESASLGTGPFTLAELYSFAHRYSRRLPLLLDLALIRQWLREGKTAEALERAEAAGIWVKPGSFQALAPMVTPMEQSAACLAGIDLLTATGNLKDAGALLDEETKRATETGRRREQVELHLMQAAIKIRSDNQDAAVRALARAITIAARRQLVRPFVQQRGLVTQLIDATPMKRFGLTLDTDVTFFNTICTMLGASPQVLKPKVDEDEAFPVDPPTPREIELLQLLDSGLDNTQIAARLSLSVPTVKWHLYNIYSKLG</sequence>
<dbReference type="InterPro" id="IPR041617">
    <property type="entry name" value="TPR_MalT"/>
</dbReference>
<accession>A0A418WHB1</accession>
<name>A0A418WHB1_9PROT</name>
<dbReference type="InterPro" id="IPR027417">
    <property type="entry name" value="P-loop_NTPase"/>
</dbReference>
<dbReference type="PROSITE" id="PS00622">
    <property type="entry name" value="HTH_LUXR_1"/>
    <property type="match status" value="1"/>
</dbReference>
<dbReference type="Gene3D" id="1.10.10.10">
    <property type="entry name" value="Winged helix-like DNA-binding domain superfamily/Winged helix DNA-binding domain"/>
    <property type="match status" value="1"/>
</dbReference>
<dbReference type="Pfam" id="PF00196">
    <property type="entry name" value="GerE"/>
    <property type="match status" value="1"/>
</dbReference>
<keyword evidence="2" id="KW-0238">DNA-binding</keyword>
<comment type="caution">
    <text evidence="5">The sequence shown here is derived from an EMBL/GenBank/DDBJ whole genome shotgun (WGS) entry which is preliminary data.</text>
</comment>
<evidence type="ECO:0000256" key="3">
    <source>
        <dbReference type="ARBA" id="ARBA00023163"/>
    </source>
</evidence>
<dbReference type="OrthoDB" id="9807052at2"/>
<keyword evidence="3" id="KW-0804">Transcription</keyword>
<feature type="domain" description="HTH luxR-type" evidence="4">
    <location>
        <begin position="845"/>
        <end position="895"/>
    </location>
</feature>
<evidence type="ECO:0000256" key="2">
    <source>
        <dbReference type="ARBA" id="ARBA00023125"/>
    </source>
</evidence>
<evidence type="ECO:0000313" key="6">
    <source>
        <dbReference type="Proteomes" id="UP000284605"/>
    </source>
</evidence>
<dbReference type="AlphaFoldDB" id="A0A418WHB1"/>
<protein>
    <recommendedName>
        <fullName evidence="4">HTH luxR-type domain-containing protein</fullName>
    </recommendedName>
</protein>
<reference evidence="5 6" key="1">
    <citation type="submission" date="2018-09" db="EMBL/GenBank/DDBJ databases">
        <authorList>
            <person name="Zhu H."/>
        </authorList>
    </citation>
    <scope>NUCLEOTIDE SEQUENCE [LARGE SCALE GENOMIC DNA]</scope>
    <source>
        <strain evidence="5 6">K1W22B-8</strain>
    </source>
</reference>
<keyword evidence="1" id="KW-0805">Transcription regulation</keyword>
<dbReference type="SUPFAM" id="SSF46894">
    <property type="entry name" value="C-terminal effector domain of the bipartite response regulators"/>
    <property type="match status" value="1"/>
</dbReference>
<dbReference type="PANTHER" id="PTHR44688:SF16">
    <property type="entry name" value="DNA-BINDING TRANSCRIPTIONAL ACTIVATOR DEVR_DOSR"/>
    <property type="match status" value="1"/>
</dbReference>
<dbReference type="InterPro" id="IPR036388">
    <property type="entry name" value="WH-like_DNA-bd_sf"/>
</dbReference>
<dbReference type="GO" id="GO:0003677">
    <property type="term" value="F:DNA binding"/>
    <property type="evidence" value="ECO:0007669"/>
    <property type="project" value="UniProtKB-KW"/>
</dbReference>
<dbReference type="Gene3D" id="1.25.40.10">
    <property type="entry name" value="Tetratricopeptide repeat domain"/>
    <property type="match status" value="1"/>
</dbReference>